<dbReference type="CDD" id="cd06225">
    <property type="entry name" value="HAMP"/>
    <property type="match status" value="1"/>
</dbReference>
<keyword evidence="1" id="KW-0488">Methylation</keyword>
<dbReference type="InterPro" id="IPR003660">
    <property type="entry name" value="HAMP_dom"/>
</dbReference>
<evidence type="ECO:0000313" key="8">
    <source>
        <dbReference type="Proteomes" id="UP001365405"/>
    </source>
</evidence>
<dbReference type="InterPro" id="IPR004090">
    <property type="entry name" value="Chemotax_Me-accpt_rcpt"/>
</dbReference>
<dbReference type="Gene3D" id="1.10.287.950">
    <property type="entry name" value="Methyl-accepting chemotaxis protein"/>
    <property type="match status" value="1"/>
</dbReference>
<dbReference type="PROSITE" id="PS50885">
    <property type="entry name" value="HAMP"/>
    <property type="match status" value="1"/>
</dbReference>
<dbReference type="EMBL" id="JBBUTH010000010">
    <property type="protein sequence ID" value="MEK8052907.1"/>
    <property type="molecule type" value="Genomic_DNA"/>
</dbReference>
<dbReference type="InterPro" id="IPR024478">
    <property type="entry name" value="HlyB_4HB_MCP"/>
</dbReference>
<evidence type="ECO:0000256" key="2">
    <source>
        <dbReference type="ARBA" id="ARBA00029447"/>
    </source>
</evidence>
<dbReference type="CDD" id="cd11386">
    <property type="entry name" value="MCP_signal"/>
    <property type="match status" value="1"/>
</dbReference>
<dbReference type="Proteomes" id="UP001365405">
    <property type="component" value="Unassembled WGS sequence"/>
</dbReference>
<feature type="coiled-coil region" evidence="4">
    <location>
        <begin position="72"/>
        <end position="99"/>
    </location>
</feature>
<organism evidence="7 8">
    <name type="scientific">Pseudaquabacterium inlustre</name>
    <dbReference type="NCBI Taxonomy" id="2984192"/>
    <lineage>
        <taxon>Bacteria</taxon>
        <taxon>Pseudomonadati</taxon>
        <taxon>Pseudomonadota</taxon>
        <taxon>Betaproteobacteria</taxon>
        <taxon>Burkholderiales</taxon>
        <taxon>Sphaerotilaceae</taxon>
        <taxon>Pseudaquabacterium</taxon>
    </lineage>
</organism>
<evidence type="ECO:0000256" key="1">
    <source>
        <dbReference type="ARBA" id="ARBA00022481"/>
    </source>
</evidence>
<protein>
    <submittedName>
        <fullName evidence="7">Methyl-accepting chemotaxis protein</fullName>
    </submittedName>
</protein>
<evidence type="ECO:0000313" key="7">
    <source>
        <dbReference type="EMBL" id="MEK8052907.1"/>
    </source>
</evidence>
<name>A0ABU9CQR3_9BURK</name>
<dbReference type="InterPro" id="IPR004089">
    <property type="entry name" value="MCPsignal_dom"/>
</dbReference>
<feature type="domain" description="Methyl-accepting transducer" evidence="5">
    <location>
        <begin position="273"/>
        <end position="502"/>
    </location>
</feature>
<dbReference type="RefSeq" id="WP_341412639.1">
    <property type="nucleotide sequence ID" value="NZ_JBBUTH010000010.1"/>
</dbReference>
<gene>
    <name evidence="7" type="ORF">AACH10_21830</name>
</gene>
<dbReference type="Pfam" id="PF12729">
    <property type="entry name" value="4HB_MCP_1"/>
    <property type="match status" value="1"/>
</dbReference>
<reference evidence="7 8" key="1">
    <citation type="submission" date="2024-04" db="EMBL/GenBank/DDBJ databases">
        <title>Novel species of the genus Ideonella isolated from streams.</title>
        <authorList>
            <person name="Lu H."/>
        </authorList>
    </citation>
    <scope>NUCLEOTIDE SEQUENCE [LARGE SCALE GENOMIC DNA]</scope>
    <source>
        <strain evidence="7 8">DXS22W</strain>
    </source>
</reference>
<dbReference type="PANTHER" id="PTHR43531:SF14">
    <property type="entry name" value="METHYL-ACCEPTING CHEMOTAXIS PROTEIN I-RELATED"/>
    <property type="match status" value="1"/>
</dbReference>
<evidence type="ECO:0000259" key="6">
    <source>
        <dbReference type="PROSITE" id="PS50885"/>
    </source>
</evidence>
<comment type="caution">
    <text evidence="7">The sequence shown here is derived from an EMBL/GenBank/DDBJ whole genome shotgun (WGS) entry which is preliminary data.</text>
</comment>
<accession>A0ABU9CQR3</accession>
<dbReference type="SUPFAM" id="SSF58104">
    <property type="entry name" value="Methyl-accepting chemotaxis protein (MCP) signaling domain"/>
    <property type="match status" value="1"/>
</dbReference>
<dbReference type="PANTHER" id="PTHR43531">
    <property type="entry name" value="PROTEIN ICFG"/>
    <property type="match status" value="1"/>
</dbReference>
<keyword evidence="4" id="KW-0175">Coiled coil</keyword>
<proteinExistence type="inferred from homology"/>
<evidence type="ECO:0000259" key="5">
    <source>
        <dbReference type="PROSITE" id="PS50111"/>
    </source>
</evidence>
<dbReference type="SMART" id="SM00283">
    <property type="entry name" value="MA"/>
    <property type="match status" value="1"/>
</dbReference>
<feature type="domain" description="HAMP" evidence="6">
    <location>
        <begin position="216"/>
        <end position="268"/>
    </location>
</feature>
<dbReference type="Pfam" id="PF00672">
    <property type="entry name" value="HAMP"/>
    <property type="match status" value="1"/>
</dbReference>
<sequence>MNNLKIGARLKLGFGLVLALLCAITVVAAWQMAALAHNAHDYATNLLPSAEVQSRIGMRLGDLRRNEYRHVLVGENKEQDKVEAELARLTKDVEGLFQRYEKELVSDDADRQGLTEARSSFVAYRAQWEKIRPVSRQTSAELSKQAEATTLMTTDGTKAYEAAYAALNRWFDYNVKLAGIQDQASTDTYHRARAVLYGMAAVALALGIGAAVMITRSITLPLARAVQVTERVAEGDLSIRVAATGGDETAQLLQALSRMSDSLARMVSQVRHGSDSIATGSAQIATGNADLSQRTEEQASNLQQTAASMESLSDTVRNSAATAAEANTLAREASESATQGGQMVAQVVSTMQEISASSRKIADIIGVIDGIAFQTNILALNAAVEAARAGEQGRGFAVVASEVRSLAGRSAEAAREIKSLIGASVDKVEAGTRQVNDTGESMQAIVGQVQRVSQLISEISQATTEQSAGIGQVGDAMSQLDQVTQQNAALVEESAAAAESLKQQAGQLAQLVSVFKVV</sequence>
<dbReference type="Pfam" id="PF00015">
    <property type="entry name" value="MCPsignal"/>
    <property type="match status" value="1"/>
</dbReference>
<evidence type="ECO:0000256" key="4">
    <source>
        <dbReference type="SAM" id="Coils"/>
    </source>
</evidence>
<comment type="similarity">
    <text evidence="2">Belongs to the methyl-accepting chemotaxis (MCP) protein family.</text>
</comment>
<dbReference type="SMART" id="SM00304">
    <property type="entry name" value="HAMP"/>
    <property type="match status" value="1"/>
</dbReference>
<evidence type="ECO:0000256" key="3">
    <source>
        <dbReference type="PROSITE-ProRule" id="PRU00284"/>
    </source>
</evidence>
<dbReference type="InterPro" id="IPR051310">
    <property type="entry name" value="MCP_chemotaxis"/>
</dbReference>
<keyword evidence="3" id="KW-0807">Transducer</keyword>
<dbReference type="PRINTS" id="PR00260">
    <property type="entry name" value="CHEMTRNSDUCR"/>
</dbReference>
<dbReference type="PROSITE" id="PS50111">
    <property type="entry name" value="CHEMOTAXIS_TRANSDUC_2"/>
    <property type="match status" value="1"/>
</dbReference>
<keyword evidence="8" id="KW-1185">Reference proteome</keyword>